<accession>A0A921QG57</accession>
<evidence type="ECO:0008006" key="5">
    <source>
        <dbReference type="Google" id="ProtNLM"/>
    </source>
</evidence>
<evidence type="ECO:0000256" key="1">
    <source>
        <dbReference type="SAM" id="MobiDB-lite"/>
    </source>
</evidence>
<evidence type="ECO:0000256" key="2">
    <source>
        <dbReference type="SAM" id="SignalP"/>
    </source>
</evidence>
<gene>
    <name evidence="3" type="ORF">BDA96_08G021500</name>
</gene>
<feature type="chain" id="PRO_5037379731" description="Secreted protein" evidence="2">
    <location>
        <begin position="21"/>
        <end position="81"/>
    </location>
</feature>
<dbReference type="Proteomes" id="UP000807115">
    <property type="component" value="Chromosome 8"/>
</dbReference>
<reference evidence="3" key="2">
    <citation type="submission" date="2020-10" db="EMBL/GenBank/DDBJ databases">
        <authorList>
            <person name="Cooper E.A."/>
            <person name="Brenton Z.W."/>
            <person name="Flinn B.S."/>
            <person name="Jenkins J."/>
            <person name="Shu S."/>
            <person name="Flowers D."/>
            <person name="Luo F."/>
            <person name="Wang Y."/>
            <person name="Xia P."/>
            <person name="Barry K."/>
            <person name="Daum C."/>
            <person name="Lipzen A."/>
            <person name="Yoshinaga Y."/>
            <person name="Schmutz J."/>
            <person name="Saski C."/>
            <person name="Vermerris W."/>
            <person name="Kresovich S."/>
        </authorList>
    </citation>
    <scope>NUCLEOTIDE SEQUENCE</scope>
</reference>
<feature type="region of interest" description="Disordered" evidence="1">
    <location>
        <begin position="56"/>
        <end position="81"/>
    </location>
</feature>
<evidence type="ECO:0000313" key="3">
    <source>
        <dbReference type="EMBL" id="KAG0519846.1"/>
    </source>
</evidence>
<name>A0A921QG57_SORBI</name>
<proteinExistence type="predicted"/>
<dbReference type="AlphaFoldDB" id="A0A921QG57"/>
<comment type="caution">
    <text evidence="3">The sequence shown here is derived from an EMBL/GenBank/DDBJ whole genome shotgun (WGS) entry which is preliminary data.</text>
</comment>
<reference evidence="3" key="1">
    <citation type="journal article" date="2019" name="BMC Genomics">
        <title>A new reference genome for Sorghum bicolor reveals high levels of sequence similarity between sweet and grain genotypes: implications for the genetics of sugar metabolism.</title>
        <authorList>
            <person name="Cooper E.A."/>
            <person name="Brenton Z.W."/>
            <person name="Flinn B.S."/>
            <person name="Jenkins J."/>
            <person name="Shu S."/>
            <person name="Flowers D."/>
            <person name="Luo F."/>
            <person name="Wang Y."/>
            <person name="Xia P."/>
            <person name="Barry K."/>
            <person name="Daum C."/>
            <person name="Lipzen A."/>
            <person name="Yoshinaga Y."/>
            <person name="Schmutz J."/>
            <person name="Saski C."/>
            <person name="Vermerris W."/>
            <person name="Kresovich S."/>
        </authorList>
    </citation>
    <scope>NUCLEOTIDE SEQUENCE</scope>
</reference>
<evidence type="ECO:0000313" key="4">
    <source>
        <dbReference type="Proteomes" id="UP000807115"/>
    </source>
</evidence>
<dbReference type="EMBL" id="CM027687">
    <property type="protein sequence ID" value="KAG0519846.1"/>
    <property type="molecule type" value="Genomic_DNA"/>
</dbReference>
<sequence>MARFLDRLILFITSWWSNMPDPRCSCCGHKEAKGSTPTVVPVGFCHITPTHVDGDDADSSPHYMEPPRDGQWHNSLISHCK</sequence>
<feature type="compositionally biased region" description="Polar residues" evidence="1">
    <location>
        <begin position="72"/>
        <end position="81"/>
    </location>
</feature>
<organism evidence="3 4">
    <name type="scientific">Sorghum bicolor</name>
    <name type="common">Sorghum</name>
    <name type="synonym">Sorghum vulgare</name>
    <dbReference type="NCBI Taxonomy" id="4558"/>
    <lineage>
        <taxon>Eukaryota</taxon>
        <taxon>Viridiplantae</taxon>
        <taxon>Streptophyta</taxon>
        <taxon>Embryophyta</taxon>
        <taxon>Tracheophyta</taxon>
        <taxon>Spermatophyta</taxon>
        <taxon>Magnoliopsida</taxon>
        <taxon>Liliopsida</taxon>
        <taxon>Poales</taxon>
        <taxon>Poaceae</taxon>
        <taxon>PACMAD clade</taxon>
        <taxon>Panicoideae</taxon>
        <taxon>Andropogonodae</taxon>
        <taxon>Andropogoneae</taxon>
        <taxon>Sorghinae</taxon>
        <taxon>Sorghum</taxon>
    </lineage>
</organism>
<feature type="signal peptide" evidence="2">
    <location>
        <begin position="1"/>
        <end position="20"/>
    </location>
</feature>
<keyword evidence="2" id="KW-0732">Signal</keyword>
<protein>
    <recommendedName>
        <fullName evidence="5">Secreted protein</fullName>
    </recommendedName>
</protein>